<sequence>MSRILGVKAYGWEWSTEHGLDMAGAARRMREQRLDWVLAQNLIDPLPGSAVDQSPPAGAYDDREWTARLQDEGLRVYQSTSCFFQPEEFAAHPHLRPVDQHGEVFEPFSWYVGICPTDPLYLERKRERLAQAVATTRPDGVFLSFLRFPGFWEMWLPDADGFTGTRREDVREYCFCERCLALFGAWAGVDLGSGSVPERAALVLGELRDEWTAWKCTVVADVATTLRAAVRDVVPTADVILNGFGLGRDDFGNAVEEVLGQRFSALDAAVDHYELMFYFQIQKRDPATWIPQRVAEVRAQTDRTVLADLQGGAEYLEDIYAPGRRRREITAQEWRDALRGVARSGADGVLVYSWRDLLADTAAGGERVRRLIDYKDGELD</sequence>
<gene>
    <name evidence="1" type="ORF">KKR89_02465</name>
</gene>
<evidence type="ECO:0000313" key="2">
    <source>
        <dbReference type="Proteomes" id="UP000679335"/>
    </source>
</evidence>
<proteinExistence type="predicted"/>
<dbReference type="Proteomes" id="UP000679335">
    <property type="component" value="Chromosome"/>
</dbReference>
<dbReference type="InterPro" id="IPR017853">
    <property type="entry name" value="GH"/>
</dbReference>
<accession>A0ABX8GK50</accession>
<protein>
    <submittedName>
        <fullName evidence="1">Uncharacterized protein</fullName>
    </submittedName>
</protein>
<name>A0ABX8GK50_9CELL</name>
<organism evidence="1 2">
    <name type="scientific">Cellulomonas dongxiuzhuiae</name>
    <dbReference type="NCBI Taxonomy" id="2819979"/>
    <lineage>
        <taxon>Bacteria</taxon>
        <taxon>Bacillati</taxon>
        <taxon>Actinomycetota</taxon>
        <taxon>Actinomycetes</taxon>
        <taxon>Micrococcales</taxon>
        <taxon>Cellulomonadaceae</taxon>
        <taxon>Cellulomonas</taxon>
    </lineage>
</organism>
<reference evidence="1 2" key="1">
    <citation type="submission" date="2021-05" db="EMBL/GenBank/DDBJ databases">
        <title>Novel species in genus Cellulomonas.</title>
        <authorList>
            <person name="Zhang G."/>
        </authorList>
    </citation>
    <scope>NUCLEOTIDE SEQUENCE [LARGE SCALE GENOMIC DNA]</scope>
    <source>
        <strain evidence="2">zg-ZUI157</strain>
    </source>
</reference>
<dbReference type="Gene3D" id="3.20.20.80">
    <property type="entry name" value="Glycosidases"/>
    <property type="match status" value="2"/>
</dbReference>
<dbReference type="EMBL" id="CP076023">
    <property type="protein sequence ID" value="QWC16553.1"/>
    <property type="molecule type" value="Genomic_DNA"/>
</dbReference>
<evidence type="ECO:0000313" key="1">
    <source>
        <dbReference type="EMBL" id="QWC16553.1"/>
    </source>
</evidence>
<keyword evidence="2" id="KW-1185">Reference proteome</keyword>
<dbReference type="SUPFAM" id="SSF51445">
    <property type="entry name" value="(Trans)glycosidases"/>
    <property type="match status" value="1"/>
</dbReference>
<dbReference type="RefSeq" id="WP_208197116.1">
    <property type="nucleotide sequence ID" value="NZ_CP076023.1"/>
</dbReference>